<feature type="domain" description="Carbamoyltransferase" evidence="2">
    <location>
        <begin position="81"/>
        <end position="330"/>
    </location>
</feature>
<sequence length="564" mass="62055">MYILGLGGSDHDVSSCLLKDDQILIAIEEERVTRKKYGFYSNLLFGHSRNYCLQNAGIQLDDVELVVADAILAPTASHAVRHRMHVLNHHLAHAASAFYPSPFEEAAILVVDNAGGLVSFNGKTGIETVTYAVGKGNEITVLDKVIGDQYGEADVSTAGKAYQLGDPNNSLGHFYKIISHYCGFDFLNNENFYFTEDGKTMGLAPYGTDRYYDQIRPFIHLLPDGGLRIDLHTGELQSLLEDLTREELTGEDEYRRKADIAWAGQKCQEDVMIHFANSLYEKTGLKNLCIAGGSGLNSVANGKILKQTPFENIFVQPAAGDNGTSIGCAMWGYYMLKGMPRTPNDRLRMDHAYLGRSYSDAEIEEALTQFPDLEFEVVESPAQAAAERIAAGQIIGWFQGGSEFGPRALGHRSILANPTLPHMKDEINHRVKFREGFRPFAPAVLEEAQSTYFDLDQVSPFMLIVCDVVPEHRATLPAITHVDGTARVQTVTKHGAPEFYELIDKLGAITGVPVVLNTSFNVKGEPIVETPHDAMRCFSGTNMDTLILSHYVVTKKGAALKGGE</sequence>
<evidence type="ECO:0000259" key="2">
    <source>
        <dbReference type="Pfam" id="PF02543"/>
    </source>
</evidence>
<dbReference type="Proteomes" id="UP001208017">
    <property type="component" value="Unassembled WGS sequence"/>
</dbReference>
<accession>A0ABT3X2P8</accession>
<dbReference type="EMBL" id="JAPMLT010000004">
    <property type="protein sequence ID" value="MCX7570237.1"/>
    <property type="molecule type" value="Genomic_DNA"/>
</dbReference>
<dbReference type="InterPro" id="IPR031730">
    <property type="entry name" value="Carbam_trans_C"/>
</dbReference>
<evidence type="ECO:0000259" key="3">
    <source>
        <dbReference type="Pfam" id="PF16861"/>
    </source>
</evidence>
<dbReference type="Gene3D" id="3.30.420.40">
    <property type="match status" value="1"/>
</dbReference>
<evidence type="ECO:0008006" key="6">
    <source>
        <dbReference type="Google" id="ProtNLM"/>
    </source>
</evidence>
<evidence type="ECO:0000256" key="1">
    <source>
        <dbReference type="ARBA" id="ARBA00006129"/>
    </source>
</evidence>
<protein>
    <recommendedName>
        <fullName evidence="6">Carbamoyl transferase</fullName>
    </recommendedName>
</protein>
<dbReference type="RefSeq" id="WP_267151487.1">
    <property type="nucleotide sequence ID" value="NZ_JAPMLT010000004.1"/>
</dbReference>
<reference evidence="4 5" key="1">
    <citation type="submission" date="2022-11" db="EMBL/GenBank/DDBJ databases">
        <title>Study of microbial diversity in lake waters.</title>
        <authorList>
            <person name="Zhang J."/>
        </authorList>
    </citation>
    <scope>NUCLEOTIDE SEQUENCE [LARGE SCALE GENOMIC DNA]</scope>
    <source>
        <strain evidence="4 5">DT12</strain>
    </source>
</reference>
<dbReference type="InterPro" id="IPR003696">
    <property type="entry name" value="Carbtransf_dom"/>
</dbReference>
<organism evidence="4 5">
    <name type="scientific">Tumebacillus lacus</name>
    <dbReference type="NCBI Taxonomy" id="2995335"/>
    <lineage>
        <taxon>Bacteria</taxon>
        <taxon>Bacillati</taxon>
        <taxon>Bacillota</taxon>
        <taxon>Bacilli</taxon>
        <taxon>Bacillales</taxon>
        <taxon>Alicyclobacillaceae</taxon>
        <taxon>Tumebacillus</taxon>
    </lineage>
</organism>
<name>A0ABT3X2P8_9BACL</name>
<feature type="domain" description="Carbamoyltransferase C-terminal" evidence="3">
    <location>
        <begin position="386"/>
        <end position="555"/>
    </location>
</feature>
<evidence type="ECO:0000313" key="5">
    <source>
        <dbReference type="Proteomes" id="UP001208017"/>
    </source>
</evidence>
<dbReference type="InterPro" id="IPR038152">
    <property type="entry name" value="Carbam_trans_C_sf"/>
</dbReference>
<dbReference type="PANTHER" id="PTHR34847:SF1">
    <property type="entry name" value="NODULATION PROTEIN U"/>
    <property type="match status" value="1"/>
</dbReference>
<dbReference type="Gene3D" id="3.90.870.20">
    <property type="entry name" value="Carbamoyltransferase, C-terminal domain"/>
    <property type="match status" value="1"/>
</dbReference>
<evidence type="ECO:0000313" key="4">
    <source>
        <dbReference type="EMBL" id="MCX7570237.1"/>
    </source>
</evidence>
<dbReference type="InterPro" id="IPR043129">
    <property type="entry name" value="ATPase_NBD"/>
</dbReference>
<gene>
    <name evidence="4" type="ORF">OS242_09710</name>
</gene>
<comment type="caution">
    <text evidence="4">The sequence shown here is derived from an EMBL/GenBank/DDBJ whole genome shotgun (WGS) entry which is preliminary data.</text>
</comment>
<dbReference type="PANTHER" id="PTHR34847">
    <property type="entry name" value="NODULATION PROTEIN U"/>
    <property type="match status" value="1"/>
</dbReference>
<dbReference type="Pfam" id="PF02543">
    <property type="entry name" value="Carbam_trans_N"/>
    <property type="match status" value="1"/>
</dbReference>
<dbReference type="SUPFAM" id="SSF53067">
    <property type="entry name" value="Actin-like ATPase domain"/>
    <property type="match status" value="1"/>
</dbReference>
<dbReference type="CDD" id="cd24098">
    <property type="entry name" value="ASKHA_NBD_TobZ_N"/>
    <property type="match status" value="1"/>
</dbReference>
<dbReference type="Pfam" id="PF16861">
    <property type="entry name" value="Carbam_trans_C"/>
    <property type="match status" value="1"/>
</dbReference>
<keyword evidence="5" id="KW-1185">Reference proteome</keyword>
<comment type="similarity">
    <text evidence="1">Belongs to the NodU/CmcH family.</text>
</comment>
<dbReference type="InterPro" id="IPR051338">
    <property type="entry name" value="NodU/CmcH_Carbamoyltrnsfr"/>
</dbReference>
<proteinExistence type="inferred from homology"/>